<dbReference type="InParanoid" id="L5L290"/>
<dbReference type="PANTHER" id="PTHR24061">
    <property type="entry name" value="CALCIUM-SENSING RECEPTOR-RELATED"/>
    <property type="match status" value="1"/>
</dbReference>
<keyword evidence="6" id="KW-0472">Membrane</keyword>
<dbReference type="STRING" id="9402.L5L290"/>
<evidence type="ECO:0000313" key="12">
    <source>
        <dbReference type="EMBL" id="ELK17757.1"/>
    </source>
</evidence>
<evidence type="ECO:0000313" key="13">
    <source>
        <dbReference type="Proteomes" id="UP000010552"/>
    </source>
</evidence>
<gene>
    <name evidence="12" type="ORF">PAL_GLEAN10001709</name>
</gene>
<dbReference type="InterPro" id="IPR017978">
    <property type="entry name" value="GPCR_3_C"/>
</dbReference>
<dbReference type="Proteomes" id="UP000010552">
    <property type="component" value="Unassembled WGS sequence"/>
</dbReference>
<evidence type="ECO:0000256" key="1">
    <source>
        <dbReference type="ARBA" id="ARBA00004651"/>
    </source>
</evidence>
<dbReference type="AlphaFoldDB" id="L5L290"/>
<keyword evidence="10" id="KW-0732">Signal</keyword>
<evidence type="ECO:0000256" key="2">
    <source>
        <dbReference type="ARBA" id="ARBA00022475"/>
    </source>
</evidence>
<keyword evidence="2" id="KW-1003">Cell membrane</keyword>
<dbReference type="InterPro" id="IPR000068">
    <property type="entry name" value="GPCR_3_Ca_sens_rcpt-rel"/>
</dbReference>
<evidence type="ECO:0000256" key="10">
    <source>
        <dbReference type="SAM" id="SignalP"/>
    </source>
</evidence>
<sequence>MLGYLGLLGLVSSLVAFPTRQLPNIFNEAKHITLSMLVCSCVWVSIPAHVRVRGKDTVAMEVFAILASGADLTSCLFFLKCYFILPHPEKNTKEQILGRYHRK</sequence>
<evidence type="ECO:0000256" key="8">
    <source>
        <dbReference type="ARBA" id="ARBA00023180"/>
    </source>
</evidence>
<organism evidence="12 13">
    <name type="scientific">Pteropus alecto</name>
    <name type="common">Black flying fox</name>
    <dbReference type="NCBI Taxonomy" id="9402"/>
    <lineage>
        <taxon>Eukaryota</taxon>
        <taxon>Metazoa</taxon>
        <taxon>Chordata</taxon>
        <taxon>Craniata</taxon>
        <taxon>Vertebrata</taxon>
        <taxon>Euteleostomi</taxon>
        <taxon>Mammalia</taxon>
        <taxon>Eutheria</taxon>
        <taxon>Laurasiatheria</taxon>
        <taxon>Chiroptera</taxon>
        <taxon>Yinpterochiroptera</taxon>
        <taxon>Pteropodoidea</taxon>
        <taxon>Pteropodidae</taxon>
        <taxon>Pteropodinae</taxon>
        <taxon>Pteropus</taxon>
    </lineage>
</organism>
<keyword evidence="8" id="KW-0325">Glycoprotein</keyword>
<evidence type="ECO:0000259" key="11">
    <source>
        <dbReference type="PROSITE" id="PS50259"/>
    </source>
</evidence>
<keyword evidence="5" id="KW-0297">G-protein coupled receptor</keyword>
<evidence type="ECO:0000256" key="4">
    <source>
        <dbReference type="ARBA" id="ARBA00022989"/>
    </source>
</evidence>
<keyword evidence="4" id="KW-1133">Transmembrane helix</keyword>
<evidence type="ECO:0000256" key="7">
    <source>
        <dbReference type="ARBA" id="ARBA00023170"/>
    </source>
</evidence>
<evidence type="ECO:0000256" key="5">
    <source>
        <dbReference type="ARBA" id="ARBA00023040"/>
    </source>
</evidence>
<keyword evidence="7 12" id="KW-0675">Receptor</keyword>
<protein>
    <submittedName>
        <fullName evidence="12">Vomeronasal type-2 receptor 26</fullName>
    </submittedName>
</protein>
<keyword evidence="3" id="KW-0812">Transmembrane</keyword>
<dbReference type="EMBL" id="KB030399">
    <property type="protein sequence ID" value="ELK17757.1"/>
    <property type="molecule type" value="Genomic_DNA"/>
</dbReference>
<dbReference type="GO" id="GO:0004930">
    <property type="term" value="F:G protein-coupled receptor activity"/>
    <property type="evidence" value="ECO:0007669"/>
    <property type="project" value="UniProtKB-KW"/>
</dbReference>
<evidence type="ECO:0000256" key="9">
    <source>
        <dbReference type="ARBA" id="ARBA00023224"/>
    </source>
</evidence>
<name>L5L290_PTEAL</name>
<reference evidence="13" key="1">
    <citation type="journal article" date="2013" name="Science">
        <title>Comparative analysis of bat genomes provides insight into the evolution of flight and immunity.</title>
        <authorList>
            <person name="Zhang G."/>
            <person name="Cowled C."/>
            <person name="Shi Z."/>
            <person name="Huang Z."/>
            <person name="Bishop-Lilly K.A."/>
            <person name="Fang X."/>
            <person name="Wynne J.W."/>
            <person name="Xiong Z."/>
            <person name="Baker M.L."/>
            <person name="Zhao W."/>
            <person name="Tachedjian M."/>
            <person name="Zhu Y."/>
            <person name="Zhou P."/>
            <person name="Jiang X."/>
            <person name="Ng J."/>
            <person name="Yang L."/>
            <person name="Wu L."/>
            <person name="Xiao J."/>
            <person name="Feng Y."/>
            <person name="Chen Y."/>
            <person name="Sun X."/>
            <person name="Zhang Y."/>
            <person name="Marsh G.A."/>
            <person name="Crameri G."/>
            <person name="Broder C.C."/>
            <person name="Frey K.G."/>
            <person name="Wang L.F."/>
            <person name="Wang J."/>
        </authorList>
    </citation>
    <scope>NUCLEOTIDE SEQUENCE [LARGE SCALE GENOMIC DNA]</scope>
</reference>
<feature type="signal peptide" evidence="10">
    <location>
        <begin position="1"/>
        <end position="16"/>
    </location>
</feature>
<comment type="subcellular location">
    <subcellularLocation>
        <location evidence="1">Cell membrane</location>
        <topology evidence="1">Multi-pass membrane protein</topology>
    </subcellularLocation>
</comment>
<dbReference type="PROSITE" id="PS50259">
    <property type="entry name" value="G_PROTEIN_RECEP_F3_4"/>
    <property type="match status" value="1"/>
</dbReference>
<keyword evidence="9" id="KW-0807">Transducer</keyword>
<dbReference type="Pfam" id="PF00003">
    <property type="entry name" value="7tm_3"/>
    <property type="match status" value="1"/>
</dbReference>
<accession>L5L290</accession>
<feature type="chain" id="PRO_5003969837" evidence="10">
    <location>
        <begin position="17"/>
        <end position="103"/>
    </location>
</feature>
<feature type="domain" description="G-protein coupled receptors family 3 profile" evidence="11">
    <location>
        <begin position="1"/>
        <end position="100"/>
    </location>
</feature>
<proteinExistence type="predicted"/>
<dbReference type="InterPro" id="IPR000337">
    <property type="entry name" value="GPCR_3"/>
</dbReference>
<evidence type="ECO:0000256" key="3">
    <source>
        <dbReference type="ARBA" id="ARBA00022692"/>
    </source>
</evidence>
<dbReference type="PANTHER" id="PTHR24061:SF0">
    <property type="entry name" value="C-FAMILY ODORANT RECEPTOR OLFCT1"/>
    <property type="match status" value="1"/>
</dbReference>
<dbReference type="GO" id="GO:0005886">
    <property type="term" value="C:plasma membrane"/>
    <property type="evidence" value="ECO:0007669"/>
    <property type="project" value="UniProtKB-SubCell"/>
</dbReference>
<dbReference type="PRINTS" id="PR00248">
    <property type="entry name" value="GPCRMGR"/>
</dbReference>
<evidence type="ECO:0000256" key="6">
    <source>
        <dbReference type="ARBA" id="ARBA00023136"/>
    </source>
</evidence>
<keyword evidence="13" id="KW-1185">Reference proteome</keyword>